<evidence type="ECO:0000259" key="1">
    <source>
        <dbReference type="PROSITE" id="PS50268"/>
    </source>
</evidence>
<dbReference type="Pfam" id="PF19078">
    <property type="entry name" value="Big_12"/>
    <property type="match status" value="8"/>
</dbReference>
<dbReference type="PROSITE" id="PS50268">
    <property type="entry name" value="CADHERIN_2"/>
    <property type="match status" value="1"/>
</dbReference>
<comment type="caution">
    <text evidence="2">The sequence shown here is derived from an EMBL/GenBank/DDBJ whole genome shotgun (WGS) entry which is preliminary data.</text>
</comment>
<proteinExistence type="predicted"/>
<dbReference type="GO" id="GO:0005509">
    <property type="term" value="F:calcium ion binding"/>
    <property type="evidence" value="ECO:0007669"/>
    <property type="project" value="InterPro"/>
</dbReference>
<dbReference type="GO" id="GO:0007156">
    <property type="term" value="P:homophilic cell adhesion via plasma membrane adhesion molecules"/>
    <property type="evidence" value="ECO:0007669"/>
    <property type="project" value="InterPro"/>
</dbReference>
<dbReference type="InterPro" id="IPR044048">
    <property type="entry name" value="Big_12"/>
</dbReference>
<dbReference type="GO" id="GO:0016020">
    <property type="term" value="C:membrane"/>
    <property type="evidence" value="ECO:0007669"/>
    <property type="project" value="InterPro"/>
</dbReference>
<dbReference type="PANTHER" id="PTHR34677">
    <property type="match status" value="1"/>
</dbReference>
<dbReference type="EMBL" id="VUOC01000004">
    <property type="protein sequence ID" value="KAA2238900.1"/>
    <property type="molecule type" value="Genomic_DNA"/>
</dbReference>
<dbReference type="NCBIfam" id="TIGR04131">
    <property type="entry name" value="Bac_Flav_CTERM"/>
    <property type="match status" value="1"/>
</dbReference>
<organism evidence="2 3">
    <name type="scientific">Chitinophaga agrisoli</name>
    <dbReference type="NCBI Taxonomy" id="2607653"/>
    <lineage>
        <taxon>Bacteria</taxon>
        <taxon>Pseudomonadati</taxon>
        <taxon>Bacteroidota</taxon>
        <taxon>Chitinophagia</taxon>
        <taxon>Chitinophagales</taxon>
        <taxon>Chitinophagaceae</taxon>
        <taxon>Chitinophaga</taxon>
    </lineage>
</organism>
<dbReference type="Gene3D" id="2.60.40.60">
    <property type="entry name" value="Cadherins"/>
    <property type="match status" value="1"/>
</dbReference>
<evidence type="ECO:0000313" key="2">
    <source>
        <dbReference type="EMBL" id="KAA2238900.1"/>
    </source>
</evidence>
<keyword evidence="3" id="KW-1185">Reference proteome</keyword>
<dbReference type="InterPro" id="IPR026341">
    <property type="entry name" value="T9SS_type_B"/>
</dbReference>
<feature type="domain" description="Cadherin" evidence="1">
    <location>
        <begin position="2924"/>
        <end position="3026"/>
    </location>
</feature>
<dbReference type="InterPro" id="IPR011042">
    <property type="entry name" value="6-blade_b-propeller_TolB-like"/>
</dbReference>
<protein>
    <submittedName>
        <fullName evidence="2">T9SS type B sorting domain-containing protein</fullName>
    </submittedName>
</protein>
<gene>
    <name evidence="2" type="ORF">F0L74_22050</name>
</gene>
<dbReference type="Gene3D" id="2.120.10.30">
    <property type="entry name" value="TolB, C-terminal domain"/>
    <property type="match status" value="1"/>
</dbReference>
<dbReference type="SUPFAM" id="SSF63829">
    <property type="entry name" value="Calcium-dependent phosphotriesterase"/>
    <property type="match status" value="1"/>
</dbReference>
<accession>A0A5B2VJY2</accession>
<dbReference type="InterPro" id="IPR015919">
    <property type="entry name" value="Cadherin-like_sf"/>
</dbReference>
<dbReference type="RefSeq" id="WP_149840079.1">
    <property type="nucleotide sequence ID" value="NZ_VUOC01000004.1"/>
</dbReference>
<reference evidence="2 3" key="1">
    <citation type="submission" date="2019-09" db="EMBL/GenBank/DDBJ databases">
        <title>Chitinophaga ginsengihumi sp. nov., isolated from soil of ginseng rhizosphere.</title>
        <authorList>
            <person name="Lee J."/>
        </authorList>
    </citation>
    <scope>NUCLEOTIDE SEQUENCE [LARGE SCALE GENOMIC DNA]</scope>
    <source>
        <strain evidence="2 3">BN140078</strain>
    </source>
</reference>
<sequence length="3293" mass="340767">MKHTFTKSLNILLLMITCLLAGVDVYGQAYTVTSLQTGGRYRALTRDNAGNIFMVRENAANSAYEVVKLPPDGSGAGTPLYSPTAAADQYPWGLAVNDNGDVFVTEINLSGWKITKLDAVTYTPHLMRSGDFYCALAFDNVNRLLTMEFDNRGDVDPSNDTYKLMRYKVGQENAAPDLLYDGIPCSTVAGQPTTYPWSIAVDGLDNIYIFDRIENGGGKLLKLSPPNYNVATTISSGKNISSLTVDAQNNVYTLESVGALGANGTYHIVKYTAPITGLQTGVEVPTSPATTLSKTGLEYPWGIVVGNTGNIFVNDGGASGEGRFLKLTPPLTVTSVTRASANPTNAASVTYTVKFSGNATNVTNAAFSLTSTGVTGPSVATVTGSGDTYTVTVNTGSGSGTIRLDVPGTGINPTIFGGTYTSGEVYTIDKTAPNTNIDAGPANPTNNHGGHFTFSVTPVESGVTYLAQLDGVGAFATVTNPYDLPATLTEGSHTLLVSAKDALGNTDAMPATWTWTTDYTSPGFVSLTSPANGYYRATQNLDFTVKYSENVTVTGTPSIGINIGGTTRQATYVSGSGSTDLLFRYPVVDGDNDMDGIGMTPAIVLNGGTIRDLAGNDALLSLGTAPDLSQVKVDTKHPTPTITTAATFPVTGAFTITVTFDEDLVDDLNMSDLGFPGVNVGPLTKINNRTWDIILTPLNGETNSSTVNVVANTVHDAAGNGNLSATTPLSISWDTKAPAITVTPPASKYYRAGDVVSFTISYDEDVVVTGAPTLPIIIDGNTRQAAYTAGANARTLIFNYTVAAGEQDLDGIDLDAQIALNGGSIKDVVGNNAVIGVANHYTGILIDGRPPTVASVTMPGPGSHNGYYINELGTPLVFLVNTSETVTVSGTPTLDVNIGGVTRQALYAGNIGNQLTFTYNIVDGDNTETGITLGANLNFPPGSSIRDAAGNNMVPALNSVGDGSGIKINTTHPDPTITPATASPYNAAFDISVDFDETVTDDLTAASFDITGGTITNLSTSDHKKWTVTITPTADAEGAGSVSVKANVVHNIATNGNTASAPYNFNYDTHGPAVFSRTHPANGVYRLGQQFTFTFTFDEDLVVTGTPILPLTIGGNTRNVPLTSSAGKVLTFIYTIVNGDLDLDGITENPIDLNGATIKDALNNNATLPTAINNYVAVLVDAVPPVVTSMAVPTPKYYVEGNPLRFTINTSENVVVNGSPYLNVNIGGVVRRADFSSGSGTTSLEFIYTVANGDNDDDGIEIVSPLELNGGTIRDVPGNDLVLTLNGVAPTNGVLVNTVIPNVTLSTPSTLLNHPFDVTITFTDAVADFDLADINFTNATISGLNTSDNKVFTVHVAPTSEGSVLVKIPPGAAHNIGTNPSPASNELIVFYDVTRPTVTGISATPGTYTLGDVINFIVDFSEIQQITPGPSGELPYLDITVGTTHRNAVLTGGFDSEHLTFSYTVAAGDNDPDGPVVASQIVLNGSTMRDPAGNDLILNLPAGDYSGVIIDAVAPNFTSVDVPNNAYYKEGDVLNFKVHASENVNITGTPYIPVTIGGTIVHAALTGGSGSNTLTFAYTVVSGDNDDDGIQLAGALELNGGTIKDAAGNDADLTFQHVDPTNQVLVNTVIPSVTLTSSSPALVNAPFVLRVTFSEPVFVFQASDVHILAGTATVGTPAQAGGGPAIYDMLITPTADGLVVLEVPANVVANLAGNPNSASGPLGRTYDGTAPVVNNVTLPTGVYKLGDVLTFTIATSETVNVTGAPYLGVDIGGQNRQAGYVSGTGTNSLTFSYTIQSTDLDLDGPTLASALSLNGGTIRDDAGNDLVPAVAGSYPTVIVDGIVPTITSVDAPADKYYHAGEVLELKVHTSETVIVTATPQLSLTIGTTNVQADFNVGSGTNVLTFKYTVQPNEQDMDGIALTALVLNSGIITDGAGNDLVLALNGVGDLTNVRVNTTTPTVNLSTTAPAVVNAPFTVTATFSEEVFGFTAAGVHITNGTVSNLNTTDGGITYTMLITPSGDGPVIVSVPPGAANNIGRNPNSGSGDVNVTYDHMPPQITIVAVPVTDTYKAGDILDFIVRYHEIVVVNGTPVLPFVMNSGNGQAGFVGGSGTTDLHFSYTVQSGDNDPDGITLGTALELAGGTIKDIAGNDANLTLNGVGVSVVKIDAVAPVVTSVEVPADGYHKAGEVLTFKVHTSEATDVTGAPTIDVTIGTAVKQLVLTSGAGTDLLNFTYTVQPGDKDMDGIQPAGIIALNAGGSLKDVNGNDMVLTLNNVDPTAGVFVNTDIPSVTLSAPQPLVNGFFEVTATFSEKVTGFAATDLDVTNATASNLNTSDDGITYTILITPTGGNITMTVPAGVAFNIGGNPNTASSSLTVTFDGTGPAITAVDKPSTATYKAGDVLNFDVHYNETVTVTGTPQLDIIMTSRNGQATYTGGTGTNTLRFSYTVVPGDLDADGIALGANLQLAGGTIKDPAGNDALLVLNNISANVVKIDATSPVVASVGAPLPGYYKNGNDLFFTVYFSETVTVTGSPVLEVLIGSATREATVTATSANSLTFHYNILPGDQDLDGIELAPDLKLNGATIRDAIGNDALLTLHNVPNTSTVYVYSIVPAVTFSGIVTNAPFTLSVIFSEKVTGFDISDIQVTNATLTNFATTDNITYTMTLTPAAQGTVTIKVPANAAVNVAGTGNAASSGISYYYDGTPPAISSVDVPANKYYKAGDVLPFTVHYSETVNVMASAPQEIQLPLILDGKTVYANFVSGGGTNGDLLFNYTVVDGDMDLDGINLGTALILHSGWIRDASANNAVLTLNGVANTSGVRINTAKPSVQIVSAAAARVNAPFTATITFSEAVTGFATTGITAVNATVSNLQTSDNTVYTLTVTPGTDGLLNLSVPANVAVNNGGNNNTASGNLARTVDKTAPVINTQTLTVNNNEPVGTTVGTITATDASNVFQDWTITSDPSGGAFAMDNATGKITVKNASLLDAKAGTTVVLGVTVSDGLNTSGATAIPINVILAFVNKTPTLDAISNVSVCTGTDVHTIQLTGASAVEAGQTYTITATSNQPYFDALSVSTAGVLSYQLKSTVTTGTATITVTIKDDGGTANGAVDQLSRTFTITVNNLPAITINSDKGNSVSKGDVIHLTATGASTYSWTNIDGIISGQQTAVLEAKAKDNATYEVTATSAAGCIGTASISITVIEDFKVDATNILTPNGDGRNDKWVIRNLDSYPNNEVQVFDRSGRIVFQQRNYANDWLGTLNGKPLAEGTYYYILRINDGAKTAKGYITIIRDEQ</sequence>
<reference evidence="2 3" key="2">
    <citation type="submission" date="2019-09" db="EMBL/GenBank/DDBJ databases">
        <authorList>
            <person name="Jin C."/>
        </authorList>
    </citation>
    <scope>NUCLEOTIDE SEQUENCE [LARGE SCALE GENOMIC DNA]</scope>
    <source>
        <strain evidence="2 3">BN140078</strain>
    </source>
</reference>
<dbReference type="CDD" id="cd11304">
    <property type="entry name" value="Cadherin_repeat"/>
    <property type="match status" value="1"/>
</dbReference>
<dbReference type="PANTHER" id="PTHR34677:SF3">
    <property type="entry name" value="BACTERIAL IG-LIKE DOMAIN-CONTAINING PROTEIN"/>
    <property type="match status" value="1"/>
</dbReference>
<dbReference type="InterPro" id="IPR002126">
    <property type="entry name" value="Cadherin-like_dom"/>
</dbReference>
<dbReference type="Proteomes" id="UP000324611">
    <property type="component" value="Unassembled WGS sequence"/>
</dbReference>
<dbReference type="Pfam" id="PF13585">
    <property type="entry name" value="CHU_C"/>
    <property type="match status" value="1"/>
</dbReference>
<name>A0A5B2VJY2_9BACT</name>
<dbReference type="SUPFAM" id="SSF49313">
    <property type="entry name" value="Cadherin-like"/>
    <property type="match status" value="1"/>
</dbReference>
<evidence type="ECO:0000313" key="3">
    <source>
        <dbReference type="Proteomes" id="UP000324611"/>
    </source>
</evidence>